<keyword evidence="2" id="KW-1133">Transmembrane helix</keyword>
<keyword evidence="2" id="KW-0472">Membrane</keyword>
<feature type="transmembrane region" description="Helical" evidence="2">
    <location>
        <begin position="362"/>
        <end position="382"/>
    </location>
</feature>
<feature type="region of interest" description="Disordered" evidence="1">
    <location>
        <begin position="207"/>
        <end position="302"/>
    </location>
</feature>
<feature type="compositionally biased region" description="Polar residues" evidence="1">
    <location>
        <begin position="291"/>
        <end position="301"/>
    </location>
</feature>
<keyword evidence="2" id="KW-0812">Transmembrane</keyword>
<evidence type="ECO:0000256" key="2">
    <source>
        <dbReference type="SAM" id="Phobius"/>
    </source>
</evidence>
<reference evidence="3 4" key="1">
    <citation type="submission" date="2018-12" db="EMBL/GenBank/DDBJ databases">
        <title>Complete genome of Nonlabens sp. MJ115.</title>
        <authorList>
            <person name="Choi H.S."/>
            <person name="Jung J."/>
        </authorList>
    </citation>
    <scope>NUCLEOTIDE SEQUENCE [LARGE SCALE GENOMIC DNA]</scope>
    <source>
        <strain evidence="3 4">MJ115</strain>
    </source>
</reference>
<dbReference type="InterPro" id="IPR019613">
    <property type="entry name" value="DUF4198"/>
</dbReference>
<protein>
    <submittedName>
        <fullName evidence="3">DUF4198 domain-containing protein</fullName>
    </submittedName>
</protein>
<name>A0A3S9N0L9_9FLAO</name>
<evidence type="ECO:0000256" key="1">
    <source>
        <dbReference type="SAM" id="MobiDB-lite"/>
    </source>
</evidence>
<proteinExistence type="predicted"/>
<dbReference type="OrthoDB" id="581894at2"/>
<organism evidence="3 4">
    <name type="scientific">Nonlabens ponticola</name>
    <dbReference type="NCBI Taxonomy" id="2496866"/>
    <lineage>
        <taxon>Bacteria</taxon>
        <taxon>Pseudomonadati</taxon>
        <taxon>Bacteroidota</taxon>
        <taxon>Flavobacteriia</taxon>
        <taxon>Flavobacteriales</taxon>
        <taxon>Flavobacteriaceae</taxon>
        <taxon>Nonlabens</taxon>
    </lineage>
</organism>
<accession>A0A3S9N0L9</accession>
<evidence type="ECO:0000313" key="3">
    <source>
        <dbReference type="EMBL" id="AZQ44970.1"/>
    </source>
</evidence>
<dbReference type="AlphaFoldDB" id="A0A3S9N0L9"/>
<dbReference type="EMBL" id="CP034549">
    <property type="protein sequence ID" value="AZQ44970.1"/>
    <property type="molecule type" value="Genomic_DNA"/>
</dbReference>
<sequence length="386" mass="43767">MKKYFFLILLVFVLCSHDMFLKLDSYFLEADSDAVIQLYNGTFDASENVIDRDRMIDASIVANGQRTAIQEKQWTEKDSTTFLNFKTGASGTYVAGVSTKARNIEMQPEAFNNYLEHDGVIDMLASRKENGELESDAIEKYSKHVKTIFQVGDRLTDDWNTNLGYPIEFIPLCNPYSKHTGDSLTFKLLKNNEPLANQLVIVDYKAAPGGHTHSENNNQHSHDNGETHSHDNETSEEHTHDDGTTHSHENEKSDNHSHDQEAAEHTHEDGTRHSHDAESKSEATADHTHDSGTQMRTNDNGELTIKLEEDGIWFLRTIHMVESEEDGLTHESNWATVTFEVTHDHADAHSHDEDHDHDEDGLPIWIFIAGSIVLIGGLFFYFSRKK</sequence>
<dbReference type="RefSeq" id="WP_126448685.1">
    <property type="nucleotide sequence ID" value="NZ_CP034549.1"/>
</dbReference>
<dbReference type="KEGG" id="noj:EJ995_12310"/>
<dbReference type="Pfam" id="PF10670">
    <property type="entry name" value="DUF4198"/>
    <property type="match status" value="1"/>
</dbReference>
<gene>
    <name evidence="3" type="ORF">EJ995_12310</name>
</gene>
<keyword evidence="4" id="KW-1185">Reference proteome</keyword>
<dbReference type="Proteomes" id="UP000279600">
    <property type="component" value="Chromosome"/>
</dbReference>
<evidence type="ECO:0000313" key="4">
    <source>
        <dbReference type="Proteomes" id="UP000279600"/>
    </source>
</evidence>
<feature type="compositionally biased region" description="Basic and acidic residues" evidence="1">
    <location>
        <begin position="220"/>
        <end position="290"/>
    </location>
</feature>